<protein>
    <submittedName>
        <fullName evidence="1">Uncharacterized protein</fullName>
    </submittedName>
</protein>
<evidence type="ECO:0000313" key="1">
    <source>
        <dbReference type="EMBL" id="KAF3551624.1"/>
    </source>
</evidence>
<organism evidence="1 2">
    <name type="scientific">Brassica cretica</name>
    <name type="common">Mustard</name>
    <dbReference type="NCBI Taxonomy" id="69181"/>
    <lineage>
        <taxon>Eukaryota</taxon>
        <taxon>Viridiplantae</taxon>
        <taxon>Streptophyta</taxon>
        <taxon>Embryophyta</taxon>
        <taxon>Tracheophyta</taxon>
        <taxon>Spermatophyta</taxon>
        <taxon>Magnoliopsida</taxon>
        <taxon>eudicotyledons</taxon>
        <taxon>Gunneridae</taxon>
        <taxon>Pentapetalae</taxon>
        <taxon>rosids</taxon>
        <taxon>malvids</taxon>
        <taxon>Brassicales</taxon>
        <taxon>Brassicaceae</taxon>
        <taxon>Brassiceae</taxon>
        <taxon>Brassica</taxon>
    </lineage>
</organism>
<comment type="caution">
    <text evidence="1">The sequence shown here is derived from an EMBL/GenBank/DDBJ whole genome shotgun (WGS) entry which is preliminary data.</text>
</comment>
<reference evidence="1 2" key="1">
    <citation type="journal article" date="2020" name="BMC Genomics">
        <title>Intraspecific diversification of the crop wild relative Brassica cretica Lam. using demographic model selection.</title>
        <authorList>
            <person name="Kioukis A."/>
            <person name="Michalopoulou V.A."/>
            <person name="Briers L."/>
            <person name="Pirintsos S."/>
            <person name="Studholme D.J."/>
            <person name="Pavlidis P."/>
            <person name="Sarris P.F."/>
        </authorList>
    </citation>
    <scope>NUCLEOTIDE SEQUENCE [LARGE SCALE GENOMIC DNA]</scope>
    <source>
        <strain evidence="2">cv. PFS-1207/04</strain>
    </source>
</reference>
<accession>A0ABQ7CJ33</accession>
<keyword evidence="2" id="KW-1185">Reference proteome</keyword>
<gene>
    <name evidence="1" type="ORF">DY000_02007035</name>
</gene>
<dbReference type="Proteomes" id="UP000266723">
    <property type="component" value="Unassembled WGS sequence"/>
</dbReference>
<name>A0ABQ7CJ33_BRACR</name>
<sequence>MSVDNDISFIIVYDGKFEHMEGVLYYVGGKIHILQADPPALFGGIRSAEIVNMYR</sequence>
<dbReference type="EMBL" id="QGKV02000832">
    <property type="protein sequence ID" value="KAF3551624.1"/>
    <property type="molecule type" value="Genomic_DNA"/>
</dbReference>
<proteinExistence type="predicted"/>
<evidence type="ECO:0000313" key="2">
    <source>
        <dbReference type="Proteomes" id="UP000266723"/>
    </source>
</evidence>